<evidence type="ECO:0000259" key="20">
    <source>
        <dbReference type="PROSITE" id="PS50011"/>
    </source>
</evidence>
<dbReference type="InterPro" id="IPR017441">
    <property type="entry name" value="Protein_kinase_ATP_BS"/>
</dbReference>
<dbReference type="InterPro" id="IPR000719">
    <property type="entry name" value="Prot_kinase_dom"/>
</dbReference>
<evidence type="ECO:0000256" key="7">
    <source>
        <dbReference type="ARBA" id="ARBA00022692"/>
    </source>
</evidence>
<evidence type="ECO:0000256" key="5">
    <source>
        <dbReference type="ARBA" id="ARBA00022553"/>
    </source>
</evidence>
<dbReference type="GO" id="GO:0005524">
    <property type="term" value="F:ATP binding"/>
    <property type="evidence" value="ECO:0007669"/>
    <property type="project" value="UniProtKB-UniRule"/>
</dbReference>
<comment type="catalytic activity">
    <reaction evidence="17">
        <text>L-seryl-[protein] + ATP = O-phospho-L-seryl-[protein] + ADP + H(+)</text>
        <dbReference type="Rhea" id="RHEA:17989"/>
        <dbReference type="Rhea" id="RHEA-COMP:9863"/>
        <dbReference type="Rhea" id="RHEA-COMP:11604"/>
        <dbReference type="ChEBI" id="CHEBI:15378"/>
        <dbReference type="ChEBI" id="CHEBI:29999"/>
        <dbReference type="ChEBI" id="CHEBI:30616"/>
        <dbReference type="ChEBI" id="CHEBI:83421"/>
        <dbReference type="ChEBI" id="CHEBI:456216"/>
        <dbReference type="EC" id="2.7.11.1"/>
    </reaction>
</comment>
<keyword evidence="6" id="KW-0808">Transferase</keyword>
<dbReference type="Gene3D" id="3.30.200.20">
    <property type="entry name" value="Phosphorylase Kinase, domain 1"/>
    <property type="match status" value="1"/>
</dbReference>
<dbReference type="PANTHER" id="PTHR46008:SF2">
    <property type="entry name" value="LEAF RUST 10 DISEASE-RESISTANCE LOCUS RECEPTOR-LIKE PROTEIN KINASE-LIKE 1.4"/>
    <property type="match status" value="1"/>
</dbReference>
<evidence type="ECO:0000256" key="6">
    <source>
        <dbReference type="ARBA" id="ARBA00022679"/>
    </source>
</evidence>
<evidence type="ECO:0000256" key="19">
    <source>
        <dbReference type="SAM" id="SignalP"/>
    </source>
</evidence>
<dbReference type="InterPro" id="IPR001245">
    <property type="entry name" value="Ser-Thr/Tyr_kinase_cat_dom"/>
</dbReference>
<keyword evidence="13" id="KW-0472">Membrane</keyword>
<evidence type="ECO:0000256" key="1">
    <source>
        <dbReference type="ARBA" id="ARBA00004251"/>
    </source>
</evidence>
<evidence type="ECO:0000256" key="11">
    <source>
        <dbReference type="ARBA" id="ARBA00022840"/>
    </source>
</evidence>
<dbReference type="Pfam" id="PF07714">
    <property type="entry name" value="PK_Tyr_Ser-Thr"/>
    <property type="match status" value="1"/>
</dbReference>
<dbReference type="EMBL" id="PJQY01003758">
    <property type="protein sequence ID" value="PQM34776.1"/>
    <property type="molecule type" value="Genomic_DNA"/>
</dbReference>
<dbReference type="SUPFAM" id="SSF56112">
    <property type="entry name" value="Protein kinase-like (PK-like)"/>
    <property type="match status" value="1"/>
</dbReference>
<evidence type="ECO:0000256" key="12">
    <source>
        <dbReference type="ARBA" id="ARBA00022989"/>
    </source>
</evidence>
<keyword evidence="22" id="KW-1185">Reference proteome</keyword>
<evidence type="ECO:0000313" key="22">
    <source>
        <dbReference type="Proteomes" id="UP000250321"/>
    </source>
</evidence>
<feature type="domain" description="Protein kinase" evidence="20">
    <location>
        <begin position="311"/>
        <end position="586"/>
    </location>
</feature>
<dbReference type="InterPro" id="IPR008271">
    <property type="entry name" value="Ser/Thr_kinase_AS"/>
</dbReference>
<dbReference type="InterPro" id="IPR011009">
    <property type="entry name" value="Kinase-like_dom_sf"/>
</dbReference>
<keyword evidence="7" id="KW-0812">Transmembrane</keyword>
<dbReference type="PROSITE" id="PS50011">
    <property type="entry name" value="PROTEIN_KINASE_DOM"/>
    <property type="match status" value="1"/>
</dbReference>
<dbReference type="EC" id="2.7.11.1" evidence="2"/>
<evidence type="ECO:0000256" key="16">
    <source>
        <dbReference type="ARBA" id="ARBA00047899"/>
    </source>
</evidence>
<gene>
    <name evidence="21" type="ORF">Pyn_02456</name>
</gene>
<keyword evidence="8 19" id="KW-0732">Signal</keyword>
<keyword evidence="5" id="KW-0597">Phosphoprotein</keyword>
<organism evidence="21 22">
    <name type="scientific">Prunus yedoensis var. nudiflora</name>
    <dbReference type="NCBI Taxonomy" id="2094558"/>
    <lineage>
        <taxon>Eukaryota</taxon>
        <taxon>Viridiplantae</taxon>
        <taxon>Streptophyta</taxon>
        <taxon>Embryophyta</taxon>
        <taxon>Tracheophyta</taxon>
        <taxon>Spermatophyta</taxon>
        <taxon>Magnoliopsida</taxon>
        <taxon>eudicotyledons</taxon>
        <taxon>Gunneridae</taxon>
        <taxon>Pentapetalae</taxon>
        <taxon>rosids</taxon>
        <taxon>fabids</taxon>
        <taxon>Rosales</taxon>
        <taxon>Rosaceae</taxon>
        <taxon>Amygdaloideae</taxon>
        <taxon>Amygdaleae</taxon>
        <taxon>Prunus</taxon>
    </lineage>
</organism>
<feature type="chain" id="PRO_5016440275" description="non-specific serine/threonine protein kinase" evidence="19">
    <location>
        <begin position="19"/>
        <end position="651"/>
    </location>
</feature>
<dbReference type="FunFam" id="3.30.200.20:FF:000214">
    <property type="entry name" value="WAK1-OsWAK receptor-like cytoplasmic kinase (OsWAK-RLCK)"/>
    <property type="match status" value="1"/>
</dbReference>
<proteinExistence type="predicted"/>
<evidence type="ECO:0000256" key="3">
    <source>
        <dbReference type="ARBA" id="ARBA00022475"/>
    </source>
</evidence>
<comment type="subcellular location">
    <subcellularLocation>
        <location evidence="1">Cell membrane</location>
        <topology evidence="1">Single-pass type I membrane protein</topology>
    </subcellularLocation>
</comment>
<dbReference type="SMART" id="SM00220">
    <property type="entry name" value="S_TKc"/>
    <property type="match status" value="1"/>
</dbReference>
<evidence type="ECO:0000256" key="14">
    <source>
        <dbReference type="ARBA" id="ARBA00023170"/>
    </source>
</evidence>
<dbReference type="OrthoDB" id="4062651at2759"/>
<dbReference type="PROSITE" id="PS00108">
    <property type="entry name" value="PROTEIN_KINASE_ST"/>
    <property type="match status" value="1"/>
</dbReference>
<keyword evidence="3" id="KW-1003">Cell membrane</keyword>
<dbReference type="PANTHER" id="PTHR46008">
    <property type="entry name" value="LEAF RUST 10 DISEASE-RESISTANCE LOCUS RECEPTOR-LIKE PROTEIN KINASE-LIKE 1.4"/>
    <property type="match status" value="1"/>
</dbReference>
<comment type="caution">
    <text evidence="21">The sequence shown here is derived from an EMBL/GenBank/DDBJ whole genome shotgun (WGS) entry which is preliminary data.</text>
</comment>
<evidence type="ECO:0000313" key="21">
    <source>
        <dbReference type="EMBL" id="PQM34776.1"/>
    </source>
</evidence>
<dbReference type="FunFam" id="1.10.510.10:FF:000161">
    <property type="entry name" value="Wall-associated receptor kinase-like 20"/>
    <property type="match status" value="1"/>
</dbReference>
<keyword evidence="14 21" id="KW-0675">Receptor</keyword>
<reference evidence="21 22" key="1">
    <citation type="submission" date="2018-02" db="EMBL/GenBank/DDBJ databases">
        <title>Draft genome of wild Prunus yedoensis var. nudiflora.</title>
        <authorList>
            <person name="Baek S."/>
            <person name="Kim J.-H."/>
            <person name="Choi K."/>
            <person name="Kim G.-B."/>
            <person name="Cho A."/>
            <person name="Jang H."/>
            <person name="Shin C.-H."/>
            <person name="Yu H.-J."/>
            <person name="Mun J.-H."/>
        </authorList>
    </citation>
    <scope>NUCLEOTIDE SEQUENCE [LARGE SCALE GENOMIC DNA]</scope>
    <source>
        <strain evidence="22">cv. Jeju island</strain>
        <tissue evidence="21">Leaf</tissue>
    </source>
</reference>
<evidence type="ECO:0000256" key="8">
    <source>
        <dbReference type="ARBA" id="ARBA00022729"/>
    </source>
</evidence>
<keyword evidence="10 21" id="KW-0418">Kinase</keyword>
<name>A0A314UDF3_PRUYE</name>
<sequence>MAPIALFVFSLLTHLVVLHSTEEGELHKRCPPIPCNDKVGHIQFPLKSKKHPPECGGLFTVDCSDHNHPKIQLKEEGYWHELESIFSPTYTIIIDDKELQQRLKTDSCNDQFFNDLSLPSPSPVFKFFADNMTLVKCNNTTLTLPNTDLNYHCTNAATAYYTTWSDHSLPRLPQSCSVIHQIPLDTDQHPFNISPLTTRFSLRVPVSKECEECHERKGECLLDYKENFKCYVGEKGKQLGLKIGLGIGCPVLLAVCLFLLWRYKQKLAASNFLSRNISSRPHTNSDIEGGVAYFGVPVFTYTELEEATNHFDSEKELGDGGFGTVYYGKLKDGREVAVKRLYEHNYKRVEQFMNEIEILTRLRHQNLVSLYGCTSRRSRELLLVYEYIPNGTVADHLHGERADTGALAWPIRLSIAIETANALSYLHASEIVHRDVKTTNILLDNNFCVKVADFGLSRLFPMDVTHVSTAPQGTPGYVDPEYHQCYQLTSKSDVYSFGVVLIELISSMPAVDICRHRHEINLANLAVSKIQKGLFNELVDQRLGFESDDEVRRMVIAVAELAFQCLQLDNDMRPTMCEVLEALKTIESGNDVPDNLKPAFDNAGLKTNILPPPSPDRDEIGLLKNKRLLSSPISVTQKWPSTRSTTPNASA</sequence>
<feature type="signal peptide" evidence="19">
    <location>
        <begin position="1"/>
        <end position="18"/>
    </location>
</feature>
<evidence type="ECO:0000256" key="2">
    <source>
        <dbReference type="ARBA" id="ARBA00012513"/>
    </source>
</evidence>
<evidence type="ECO:0000256" key="13">
    <source>
        <dbReference type="ARBA" id="ARBA00023136"/>
    </source>
</evidence>
<dbReference type="GO" id="GO:0004674">
    <property type="term" value="F:protein serine/threonine kinase activity"/>
    <property type="evidence" value="ECO:0007669"/>
    <property type="project" value="UniProtKB-KW"/>
</dbReference>
<comment type="catalytic activity">
    <reaction evidence="16">
        <text>L-threonyl-[protein] + ATP = O-phospho-L-threonyl-[protein] + ADP + H(+)</text>
        <dbReference type="Rhea" id="RHEA:46608"/>
        <dbReference type="Rhea" id="RHEA-COMP:11060"/>
        <dbReference type="Rhea" id="RHEA-COMP:11605"/>
        <dbReference type="ChEBI" id="CHEBI:15378"/>
        <dbReference type="ChEBI" id="CHEBI:30013"/>
        <dbReference type="ChEBI" id="CHEBI:30616"/>
        <dbReference type="ChEBI" id="CHEBI:61977"/>
        <dbReference type="ChEBI" id="CHEBI:456216"/>
        <dbReference type="EC" id="2.7.11.1"/>
    </reaction>
</comment>
<dbReference type="Gene3D" id="1.10.510.10">
    <property type="entry name" value="Transferase(Phosphotransferase) domain 1"/>
    <property type="match status" value="1"/>
</dbReference>
<keyword evidence="4" id="KW-0723">Serine/threonine-protein kinase</keyword>
<evidence type="ECO:0000256" key="4">
    <source>
        <dbReference type="ARBA" id="ARBA00022527"/>
    </source>
</evidence>
<dbReference type="Proteomes" id="UP000250321">
    <property type="component" value="Unassembled WGS sequence"/>
</dbReference>
<protein>
    <recommendedName>
        <fullName evidence="2">non-specific serine/threonine protein kinase</fullName>
        <ecNumber evidence="2">2.7.11.1</ecNumber>
    </recommendedName>
</protein>
<dbReference type="GO" id="GO:0005886">
    <property type="term" value="C:plasma membrane"/>
    <property type="evidence" value="ECO:0007669"/>
    <property type="project" value="UniProtKB-SubCell"/>
</dbReference>
<dbReference type="PROSITE" id="PS00107">
    <property type="entry name" value="PROTEIN_KINASE_ATP"/>
    <property type="match status" value="1"/>
</dbReference>
<evidence type="ECO:0000256" key="15">
    <source>
        <dbReference type="ARBA" id="ARBA00023180"/>
    </source>
</evidence>
<keyword evidence="11 18" id="KW-0067">ATP-binding</keyword>
<feature type="binding site" evidence="18">
    <location>
        <position position="339"/>
    </location>
    <ligand>
        <name>ATP</name>
        <dbReference type="ChEBI" id="CHEBI:30616"/>
    </ligand>
</feature>
<keyword evidence="9 18" id="KW-0547">Nucleotide-binding</keyword>
<evidence type="ECO:0000256" key="9">
    <source>
        <dbReference type="ARBA" id="ARBA00022741"/>
    </source>
</evidence>
<dbReference type="STRING" id="2094558.A0A314UDF3"/>
<evidence type="ECO:0000256" key="10">
    <source>
        <dbReference type="ARBA" id="ARBA00022777"/>
    </source>
</evidence>
<accession>A0A314UDF3</accession>
<keyword evidence="12" id="KW-1133">Transmembrane helix</keyword>
<dbReference type="AlphaFoldDB" id="A0A314UDF3"/>
<evidence type="ECO:0000256" key="18">
    <source>
        <dbReference type="PROSITE-ProRule" id="PRU10141"/>
    </source>
</evidence>
<evidence type="ECO:0000256" key="17">
    <source>
        <dbReference type="ARBA" id="ARBA00048679"/>
    </source>
</evidence>
<keyword evidence="15" id="KW-0325">Glycoprotein</keyword>